<evidence type="ECO:0000313" key="2">
    <source>
        <dbReference type="EMBL" id="MDH5830622.1"/>
    </source>
</evidence>
<gene>
    <name evidence="2" type="ORF">QFW80_08860</name>
</gene>
<protein>
    <recommendedName>
        <fullName evidence="4">DNA-directed RNA polymerase specialized sigma24 family protein</fullName>
    </recommendedName>
</protein>
<dbReference type="Proteomes" id="UP001156831">
    <property type="component" value="Unassembled WGS sequence"/>
</dbReference>
<dbReference type="EMBL" id="JARXRN010000021">
    <property type="protein sequence ID" value="MDH5830622.1"/>
    <property type="molecule type" value="Genomic_DNA"/>
</dbReference>
<comment type="caution">
    <text evidence="2">The sequence shown here is derived from an EMBL/GenBank/DDBJ whole genome shotgun (WGS) entry which is preliminary data.</text>
</comment>
<name>A0ABT6JJC0_9GAMM</name>
<reference evidence="2 3" key="1">
    <citation type="submission" date="2023-04" db="EMBL/GenBank/DDBJ databases">
        <title>Luteimonas sp. M1R5S18.</title>
        <authorList>
            <person name="Sun J.-Q."/>
        </authorList>
    </citation>
    <scope>NUCLEOTIDE SEQUENCE [LARGE SCALE GENOMIC DNA]</scope>
    <source>
        <strain evidence="2 3">M1R5S18</strain>
    </source>
</reference>
<evidence type="ECO:0000256" key="1">
    <source>
        <dbReference type="SAM" id="Phobius"/>
    </source>
</evidence>
<keyword evidence="1" id="KW-0812">Transmembrane</keyword>
<keyword evidence="1" id="KW-1133">Transmembrane helix</keyword>
<accession>A0ABT6JJC0</accession>
<evidence type="ECO:0000313" key="3">
    <source>
        <dbReference type="Proteomes" id="UP001156831"/>
    </source>
</evidence>
<feature type="transmembrane region" description="Helical" evidence="1">
    <location>
        <begin position="195"/>
        <end position="216"/>
    </location>
</feature>
<dbReference type="RefSeq" id="WP_280601354.1">
    <property type="nucleotide sequence ID" value="NZ_JARXRN010000021.1"/>
</dbReference>
<sequence length="306" mass="31777">MNDPSAANAALSAFLRGVERRGAVFAEWQGGDPEAGDAALAATLRGFRERAGGIVFAEWPRRFWAMLLAAPQLRQAAPTGAGTAPAAVAALGVGPRAALLLRLVAGLAEAEAAAVLGIARPTYRLALQRALPHREDGSPDPEAWRALSAAAQQAVRALPQERLETVGMLRDGLRPRPPVRPVPDGATGARRRAGWVWPATLAVAVLTAAALGATWWGPWLAQPVAPGVDGIRVEPLPPAQPPAARFAPADALASHRDLDLLLAQATGGFADDADPAFDAWLVQALEDGARADGAPSVDAEPVDAPR</sequence>
<organism evidence="2 3">
    <name type="scientific">Luteimonas rhizosphaericola</name>
    <dbReference type="NCBI Taxonomy" id="3042024"/>
    <lineage>
        <taxon>Bacteria</taxon>
        <taxon>Pseudomonadati</taxon>
        <taxon>Pseudomonadota</taxon>
        <taxon>Gammaproteobacteria</taxon>
        <taxon>Lysobacterales</taxon>
        <taxon>Lysobacteraceae</taxon>
        <taxon>Luteimonas</taxon>
    </lineage>
</organism>
<keyword evidence="3" id="KW-1185">Reference proteome</keyword>
<proteinExistence type="predicted"/>
<keyword evidence="1" id="KW-0472">Membrane</keyword>
<evidence type="ECO:0008006" key="4">
    <source>
        <dbReference type="Google" id="ProtNLM"/>
    </source>
</evidence>